<protein>
    <submittedName>
        <fullName evidence="1">11930_t:CDS:1</fullName>
    </submittedName>
</protein>
<dbReference type="PANTHER" id="PTHR34415">
    <property type="entry name" value="INTEGRASE CATALYTIC DOMAIN-CONTAINING PROTEIN"/>
    <property type="match status" value="1"/>
</dbReference>
<keyword evidence="2" id="KW-1185">Reference proteome</keyword>
<evidence type="ECO:0000313" key="2">
    <source>
        <dbReference type="Proteomes" id="UP000789508"/>
    </source>
</evidence>
<feature type="non-terminal residue" evidence="1">
    <location>
        <position position="309"/>
    </location>
</feature>
<gene>
    <name evidence="1" type="ORF">ALEPTO_LOCUS12312</name>
</gene>
<comment type="caution">
    <text evidence="1">The sequence shown here is derived from an EMBL/GenBank/DDBJ whole genome shotgun (WGS) entry which is preliminary data.</text>
</comment>
<dbReference type="Proteomes" id="UP000789508">
    <property type="component" value="Unassembled WGS sequence"/>
</dbReference>
<dbReference type="EMBL" id="CAJVPS010026904">
    <property type="protein sequence ID" value="CAG8722672.1"/>
    <property type="molecule type" value="Genomic_DNA"/>
</dbReference>
<name>A0A9N9NDH6_9GLOM</name>
<accession>A0A9N9NDH6</accession>
<sequence length="309" mass="35975">PNILYQETDESINVVLIDFDWAGEAGKVSYPSFLNIRSVKRHSDARSDKDYPYMKYYSYNGSSEYKKAMRFLEIGCNCGCSKMIPREKFAELREAFQALYRSEQDLFLMAQLQAMNGGEITTSRRLKKKTRIGRTSKTPGRNVNRITQSLTLLPAETSYKSVYRDFIAGLENDSTLKLLKYGAFRKLWHQLTLYIQIMSPRTDLCDTCQHFRNGLQYNARKEEEAKELLKKYKEHLVKAKLERNYCNKNEISRTTEKIAQNVHVPHSDQQASKIYYLSPRKVHLFGVQDEAAREQINYNEIIGKALMAR</sequence>
<dbReference type="AlphaFoldDB" id="A0A9N9NDH6"/>
<proteinExistence type="predicted"/>
<organism evidence="1 2">
    <name type="scientific">Ambispora leptoticha</name>
    <dbReference type="NCBI Taxonomy" id="144679"/>
    <lineage>
        <taxon>Eukaryota</taxon>
        <taxon>Fungi</taxon>
        <taxon>Fungi incertae sedis</taxon>
        <taxon>Mucoromycota</taxon>
        <taxon>Glomeromycotina</taxon>
        <taxon>Glomeromycetes</taxon>
        <taxon>Archaeosporales</taxon>
        <taxon>Ambisporaceae</taxon>
        <taxon>Ambispora</taxon>
    </lineage>
</organism>
<evidence type="ECO:0000313" key="1">
    <source>
        <dbReference type="EMBL" id="CAG8722672.1"/>
    </source>
</evidence>
<dbReference type="PANTHER" id="PTHR34415:SF1">
    <property type="entry name" value="INTEGRASE CATALYTIC DOMAIN-CONTAINING PROTEIN"/>
    <property type="match status" value="1"/>
</dbReference>
<reference evidence="1" key="1">
    <citation type="submission" date="2021-06" db="EMBL/GenBank/DDBJ databases">
        <authorList>
            <person name="Kallberg Y."/>
            <person name="Tangrot J."/>
            <person name="Rosling A."/>
        </authorList>
    </citation>
    <scope>NUCLEOTIDE SEQUENCE</scope>
    <source>
        <strain evidence="1">FL130A</strain>
    </source>
</reference>
<dbReference type="OrthoDB" id="2419521at2759"/>